<dbReference type="InterPro" id="IPR011990">
    <property type="entry name" value="TPR-like_helical_dom_sf"/>
</dbReference>
<name>A0A1S3HWW7_LINAN</name>
<dbReference type="PANTHER" id="PTHR10098">
    <property type="entry name" value="RAPSYN-RELATED"/>
    <property type="match status" value="1"/>
</dbReference>
<dbReference type="SUPFAM" id="SSF48452">
    <property type="entry name" value="TPR-like"/>
    <property type="match status" value="2"/>
</dbReference>
<protein>
    <submittedName>
        <fullName evidence="3">Tetratricopeptide repeat protein 28-like isoform X1</fullName>
    </submittedName>
</protein>
<dbReference type="AlphaFoldDB" id="A0A1S3HWW7"/>
<keyword evidence="2" id="KW-1185">Reference proteome</keyword>
<dbReference type="Gene3D" id="1.25.40.10">
    <property type="entry name" value="Tetratricopeptide repeat domain"/>
    <property type="match status" value="2"/>
</dbReference>
<gene>
    <name evidence="3" type="primary">LOC106158954</name>
</gene>
<sequence length="1050" mass="117725">MRFARHRYLLNSPTTRASAGGEGLNTWHVEALAVNIKAETEGNNLFSFLKQLHSPTEMDSIIEGNQHLQDIETLVQQGEYTAALLAMKEDVESTSNKILYSFYKNTCMALDDANSTDKGILKGLAHQALGVVYSETLKHREKAKALPFYITAKDSLLEVGLRQKGITSNDENLADALNKIYKILCLYKTAKESLVEVGVPPKEHTADNENVVDALMNLYETIAWCYSVKYDFEKQYVHLKVAWVVVYERGLKDKAASLLVQLGRSCLNQREFRKASDYISQAEDMAEELDRKDIVAACLLLKQDVRLSKRDGYSDEEELEKALQIAQGLGDKLLLANTHVCISNDRCQFGSYQDSFDHATLALKIAESLDENDNDSQEILSLCLTCMSKTCILVGNNERALRFLEQNRGVLQNLGDRIRLSDVEMEISYLTLAKASSESEIDSLFQLTVKCFKRAIDIADKIKDKDRLCQTKYKYAALLERYGSTTGAISHFKWTIELARDVENLSIECLCHQHLAKIFIKQRTFVEAEKHASASLQLAIELTSIELQQMCYTLQGYLYKAQGLLQKARTPYVHGISIASYVRERRLNDDDNKIEYFESVMECFTDLQEIYIQQQKYTEALSVAEQCRARSMLDIMYARRPKADVPKHIKRPKEIHWVVNTANVPVVVFALINDKLFAWVIRPQQDDVTFLDYAITCPDTDVKGLLSALSVLRSLSPPSPAGNQTIPSVNWRCMLTGAWSGHTRNSLDSALDSSSTHDATLTSKGNGLRKVFQRWYDVILVPVLKMLKKDGDRYSNIVIIPDLQLHLVPFPALLINDYCATVMPSLEILAHSLREDSSSSEENTQPRALVVGNPSVPEIDICGQKWTPCKLPGAEDEAILIAEMLGTEPLLRDRARLSVVKKELPRADVIHVACHGSWSETALVLSPDRSPGDGTLSSKDVYLTAEEVMGIKLRAKIVVLSACHSGSGEIRNEGVVGLSRAFLVAGAKAVVVALWQLPDQATKSFMTSFYQDLIARNTVSRALRNAMQTMQDRPRTEWASFTIVGRDVSL</sequence>
<dbReference type="PANTHER" id="PTHR10098:SF108">
    <property type="entry name" value="TETRATRICOPEPTIDE REPEAT PROTEIN 28"/>
    <property type="match status" value="1"/>
</dbReference>
<dbReference type="RefSeq" id="XP_013390537.1">
    <property type="nucleotide sequence ID" value="XM_013535083.1"/>
</dbReference>
<dbReference type="STRING" id="7574.A0A1S3HWW7"/>
<organism evidence="2 3">
    <name type="scientific">Lingula anatina</name>
    <name type="common">Brachiopod</name>
    <name type="synonym">Lingula unguis</name>
    <dbReference type="NCBI Taxonomy" id="7574"/>
    <lineage>
        <taxon>Eukaryota</taxon>
        <taxon>Metazoa</taxon>
        <taxon>Spiralia</taxon>
        <taxon>Lophotrochozoa</taxon>
        <taxon>Brachiopoda</taxon>
        <taxon>Linguliformea</taxon>
        <taxon>Lingulata</taxon>
        <taxon>Lingulida</taxon>
        <taxon>Linguloidea</taxon>
        <taxon>Lingulidae</taxon>
        <taxon>Lingula</taxon>
    </lineage>
</organism>
<dbReference type="KEGG" id="lak:106158954"/>
<dbReference type="GeneID" id="106158954"/>
<reference evidence="3" key="1">
    <citation type="submission" date="2025-08" db="UniProtKB">
        <authorList>
            <consortium name="RefSeq"/>
        </authorList>
    </citation>
    <scope>IDENTIFICATION</scope>
    <source>
        <tissue evidence="3">Gonads</tissue>
    </source>
</reference>
<dbReference type="InParanoid" id="A0A1S3HWW7"/>
<accession>A0A1S3HWW7</accession>
<dbReference type="Proteomes" id="UP000085678">
    <property type="component" value="Unplaced"/>
</dbReference>
<evidence type="ECO:0000259" key="1">
    <source>
        <dbReference type="Pfam" id="PF12770"/>
    </source>
</evidence>
<dbReference type="Pfam" id="PF12770">
    <property type="entry name" value="CHAT"/>
    <property type="match status" value="1"/>
</dbReference>
<dbReference type="InterPro" id="IPR024983">
    <property type="entry name" value="CHAT_dom"/>
</dbReference>
<evidence type="ECO:0000313" key="2">
    <source>
        <dbReference type="Proteomes" id="UP000085678"/>
    </source>
</evidence>
<dbReference type="OrthoDB" id="9991317at2759"/>
<evidence type="ECO:0000313" key="3">
    <source>
        <dbReference type="RefSeq" id="XP_013390537.1"/>
    </source>
</evidence>
<feature type="domain" description="CHAT" evidence="1">
    <location>
        <begin position="772"/>
        <end position="1046"/>
    </location>
</feature>
<proteinExistence type="predicted"/>